<dbReference type="InterPro" id="IPR000014">
    <property type="entry name" value="PAS"/>
</dbReference>
<dbReference type="InterPro" id="IPR050469">
    <property type="entry name" value="Diguanylate_Cyclase"/>
</dbReference>
<evidence type="ECO:0000256" key="4">
    <source>
        <dbReference type="SAM" id="MobiDB-lite"/>
    </source>
</evidence>
<dbReference type="InterPro" id="IPR000160">
    <property type="entry name" value="GGDEF_dom"/>
</dbReference>
<evidence type="ECO:0000256" key="3">
    <source>
        <dbReference type="ARBA" id="ARBA00034247"/>
    </source>
</evidence>
<dbReference type="AlphaFoldDB" id="A0A2N7FGP5"/>
<keyword evidence="5" id="KW-0812">Transmembrane</keyword>
<dbReference type="GO" id="GO:0043709">
    <property type="term" value="P:cell adhesion involved in single-species biofilm formation"/>
    <property type="evidence" value="ECO:0007669"/>
    <property type="project" value="TreeGrafter"/>
</dbReference>
<organism evidence="7 8">
    <name type="scientific">Vibrio splendidus</name>
    <dbReference type="NCBI Taxonomy" id="29497"/>
    <lineage>
        <taxon>Bacteria</taxon>
        <taxon>Pseudomonadati</taxon>
        <taxon>Pseudomonadota</taxon>
        <taxon>Gammaproteobacteria</taxon>
        <taxon>Vibrionales</taxon>
        <taxon>Vibrionaceae</taxon>
        <taxon>Vibrio</taxon>
    </lineage>
</organism>
<dbReference type="Pfam" id="PF00990">
    <property type="entry name" value="GGDEF"/>
    <property type="match status" value="1"/>
</dbReference>
<dbReference type="EMBL" id="MCWU01000013">
    <property type="protein sequence ID" value="PMJ68469.1"/>
    <property type="molecule type" value="Genomic_DNA"/>
</dbReference>
<dbReference type="GO" id="GO:0005886">
    <property type="term" value="C:plasma membrane"/>
    <property type="evidence" value="ECO:0007669"/>
    <property type="project" value="TreeGrafter"/>
</dbReference>
<name>A0A2N7FGP5_VIBSP</name>
<evidence type="ECO:0000313" key="8">
    <source>
        <dbReference type="Proteomes" id="UP000235330"/>
    </source>
</evidence>
<dbReference type="EC" id="2.7.7.65" evidence="2"/>
<protein>
    <recommendedName>
        <fullName evidence="2">diguanylate cyclase</fullName>
        <ecNumber evidence="2">2.7.7.65</ecNumber>
    </recommendedName>
</protein>
<evidence type="ECO:0000259" key="6">
    <source>
        <dbReference type="PROSITE" id="PS50887"/>
    </source>
</evidence>
<keyword evidence="5" id="KW-1133">Transmembrane helix</keyword>
<dbReference type="SUPFAM" id="SSF55073">
    <property type="entry name" value="Nucleotide cyclase"/>
    <property type="match status" value="1"/>
</dbReference>
<dbReference type="Proteomes" id="UP000235330">
    <property type="component" value="Unassembled WGS sequence"/>
</dbReference>
<evidence type="ECO:0000256" key="2">
    <source>
        <dbReference type="ARBA" id="ARBA00012528"/>
    </source>
</evidence>
<dbReference type="GO" id="GO:1902201">
    <property type="term" value="P:negative regulation of bacterial-type flagellum-dependent cell motility"/>
    <property type="evidence" value="ECO:0007669"/>
    <property type="project" value="TreeGrafter"/>
</dbReference>
<dbReference type="InterPro" id="IPR029787">
    <property type="entry name" value="Nucleotide_cyclase"/>
</dbReference>
<dbReference type="CDD" id="cd01949">
    <property type="entry name" value="GGDEF"/>
    <property type="match status" value="1"/>
</dbReference>
<dbReference type="InterPro" id="IPR035965">
    <property type="entry name" value="PAS-like_dom_sf"/>
</dbReference>
<sequence>MNKLSFDRKMPLYVVSTLAVNMIVSLWLLSMASSAVMAFSVCALFLLSTLITARLYRHEMAQSKNSLSEAIIDGVAGFIILDSQLRVIQVNQQFSRFSGYAFNQVESRPISDLCFMNNSSLISTITRSLKENQRWKGELSGVSRLGEHFTVNVVVEKLAEILSHNNKYVVTFTDISRRKVLERRLRMLVDTDSLTGCWNRRRFDKDLNHYSNLAERYGYTHSCLALIDLDHFKAINDNYGHDQGDSALKEVAELLRNNSRDTDIVARVGGEEFAILMPETNLAEAFEAMYRLKEVIAKGTTLNLTVSSGVSEIQAQAEATYRSADKALYRAKGNGRNRVCSSSSSSSSGSGSAAPIVLG</sequence>
<dbReference type="RefSeq" id="WP_102515794.1">
    <property type="nucleotide sequence ID" value="NZ_CAWNSM010000013.1"/>
</dbReference>
<dbReference type="NCBIfam" id="TIGR00254">
    <property type="entry name" value="GGDEF"/>
    <property type="match status" value="1"/>
</dbReference>
<feature type="compositionally biased region" description="Low complexity" evidence="4">
    <location>
        <begin position="341"/>
        <end position="352"/>
    </location>
</feature>
<evidence type="ECO:0000256" key="1">
    <source>
        <dbReference type="ARBA" id="ARBA00001946"/>
    </source>
</evidence>
<dbReference type="GO" id="GO:0052621">
    <property type="term" value="F:diguanylate cyclase activity"/>
    <property type="evidence" value="ECO:0007669"/>
    <property type="project" value="UniProtKB-EC"/>
</dbReference>
<dbReference type="SUPFAM" id="SSF55785">
    <property type="entry name" value="PYP-like sensor domain (PAS domain)"/>
    <property type="match status" value="1"/>
</dbReference>
<accession>A0A2N7FGP5</accession>
<gene>
    <name evidence="7" type="ORF">BCU17_01415</name>
</gene>
<dbReference type="NCBIfam" id="TIGR00229">
    <property type="entry name" value="sensory_box"/>
    <property type="match status" value="1"/>
</dbReference>
<dbReference type="Gene3D" id="3.30.450.20">
    <property type="entry name" value="PAS domain"/>
    <property type="match status" value="1"/>
</dbReference>
<comment type="catalytic activity">
    <reaction evidence="3">
        <text>2 GTP = 3',3'-c-di-GMP + 2 diphosphate</text>
        <dbReference type="Rhea" id="RHEA:24898"/>
        <dbReference type="ChEBI" id="CHEBI:33019"/>
        <dbReference type="ChEBI" id="CHEBI:37565"/>
        <dbReference type="ChEBI" id="CHEBI:58805"/>
        <dbReference type="EC" id="2.7.7.65"/>
    </reaction>
</comment>
<dbReference type="PANTHER" id="PTHR45138:SF9">
    <property type="entry name" value="DIGUANYLATE CYCLASE DGCM-RELATED"/>
    <property type="match status" value="1"/>
</dbReference>
<dbReference type="CDD" id="cd00130">
    <property type="entry name" value="PAS"/>
    <property type="match status" value="1"/>
</dbReference>
<feature type="domain" description="GGDEF" evidence="6">
    <location>
        <begin position="220"/>
        <end position="344"/>
    </location>
</feature>
<comment type="cofactor">
    <cofactor evidence="1">
        <name>Mg(2+)</name>
        <dbReference type="ChEBI" id="CHEBI:18420"/>
    </cofactor>
</comment>
<dbReference type="PROSITE" id="PS50887">
    <property type="entry name" value="GGDEF"/>
    <property type="match status" value="1"/>
</dbReference>
<keyword evidence="5" id="KW-0472">Membrane</keyword>
<evidence type="ECO:0000313" key="7">
    <source>
        <dbReference type="EMBL" id="PMJ68469.1"/>
    </source>
</evidence>
<feature type="region of interest" description="Disordered" evidence="4">
    <location>
        <begin position="335"/>
        <end position="359"/>
    </location>
</feature>
<dbReference type="InterPro" id="IPR043128">
    <property type="entry name" value="Rev_trsase/Diguanyl_cyclase"/>
</dbReference>
<proteinExistence type="predicted"/>
<evidence type="ECO:0000256" key="5">
    <source>
        <dbReference type="SAM" id="Phobius"/>
    </source>
</evidence>
<feature type="transmembrane region" description="Helical" evidence="5">
    <location>
        <begin position="35"/>
        <end position="56"/>
    </location>
</feature>
<dbReference type="SMART" id="SM00267">
    <property type="entry name" value="GGDEF"/>
    <property type="match status" value="1"/>
</dbReference>
<dbReference type="FunFam" id="3.30.70.270:FF:000001">
    <property type="entry name" value="Diguanylate cyclase domain protein"/>
    <property type="match status" value="1"/>
</dbReference>
<dbReference type="Pfam" id="PF13426">
    <property type="entry name" value="PAS_9"/>
    <property type="match status" value="1"/>
</dbReference>
<dbReference type="PANTHER" id="PTHR45138">
    <property type="entry name" value="REGULATORY COMPONENTS OF SENSORY TRANSDUCTION SYSTEM"/>
    <property type="match status" value="1"/>
</dbReference>
<dbReference type="Gene3D" id="3.30.70.270">
    <property type="match status" value="1"/>
</dbReference>
<reference evidence="8" key="1">
    <citation type="submission" date="2016-07" db="EMBL/GenBank/DDBJ databases">
        <title>Nontailed viruses are major unrecognized killers of bacteria in the ocean.</title>
        <authorList>
            <person name="Kauffman K."/>
            <person name="Hussain F."/>
            <person name="Yang J."/>
            <person name="Arevalo P."/>
            <person name="Brown J."/>
            <person name="Cutler M."/>
            <person name="Kelly L."/>
            <person name="Polz M.F."/>
        </authorList>
    </citation>
    <scope>NUCLEOTIDE SEQUENCE [LARGE SCALE GENOMIC DNA]</scope>
    <source>
        <strain evidence="8">10N.261.55.E11</strain>
    </source>
</reference>
<comment type="caution">
    <text evidence="7">The sequence shown here is derived from an EMBL/GenBank/DDBJ whole genome shotgun (WGS) entry which is preliminary data.</text>
</comment>
<feature type="transmembrane region" description="Helical" evidence="5">
    <location>
        <begin position="12"/>
        <end position="29"/>
    </location>
</feature>